<proteinExistence type="predicted"/>
<reference evidence="1" key="2">
    <citation type="submission" date="2023-05" db="EMBL/GenBank/DDBJ databases">
        <authorList>
            <person name="Fouks B."/>
        </authorList>
    </citation>
    <scope>NUCLEOTIDE SEQUENCE</scope>
    <source>
        <strain evidence="1">Stay&amp;Tobe</strain>
        <tissue evidence="1">Testes</tissue>
    </source>
</reference>
<comment type="caution">
    <text evidence="1">The sequence shown here is derived from an EMBL/GenBank/DDBJ whole genome shotgun (WGS) entry which is preliminary data.</text>
</comment>
<protein>
    <submittedName>
        <fullName evidence="1">Uncharacterized protein</fullName>
    </submittedName>
</protein>
<keyword evidence="2" id="KW-1185">Reference proteome</keyword>
<reference evidence="1" key="1">
    <citation type="journal article" date="2023" name="IScience">
        <title>Live-bearing cockroach genome reveals convergent evolutionary mechanisms linked to viviparity in insects and beyond.</title>
        <authorList>
            <person name="Fouks B."/>
            <person name="Harrison M.C."/>
            <person name="Mikhailova A.A."/>
            <person name="Marchal E."/>
            <person name="English S."/>
            <person name="Carruthers M."/>
            <person name="Jennings E.C."/>
            <person name="Chiamaka E.L."/>
            <person name="Frigard R.A."/>
            <person name="Pippel M."/>
            <person name="Attardo G.M."/>
            <person name="Benoit J.B."/>
            <person name="Bornberg-Bauer E."/>
            <person name="Tobe S.S."/>
        </authorList>
    </citation>
    <scope>NUCLEOTIDE SEQUENCE</scope>
    <source>
        <strain evidence="1">Stay&amp;Tobe</strain>
    </source>
</reference>
<dbReference type="Proteomes" id="UP001233999">
    <property type="component" value="Unassembled WGS sequence"/>
</dbReference>
<dbReference type="AlphaFoldDB" id="A0AAD7ZCX8"/>
<organism evidence="1 2">
    <name type="scientific">Diploptera punctata</name>
    <name type="common">Pacific beetle cockroach</name>
    <dbReference type="NCBI Taxonomy" id="6984"/>
    <lineage>
        <taxon>Eukaryota</taxon>
        <taxon>Metazoa</taxon>
        <taxon>Ecdysozoa</taxon>
        <taxon>Arthropoda</taxon>
        <taxon>Hexapoda</taxon>
        <taxon>Insecta</taxon>
        <taxon>Pterygota</taxon>
        <taxon>Neoptera</taxon>
        <taxon>Polyneoptera</taxon>
        <taxon>Dictyoptera</taxon>
        <taxon>Blattodea</taxon>
        <taxon>Blaberoidea</taxon>
        <taxon>Blaberidae</taxon>
        <taxon>Diplopterinae</taxon>
        <taxon>Diploptera</taxon>
    </lineage>
</organism>
<dbReference type="EMBL" id="JASPKZ010008902">
    <property type="protein sequence ID" value="KAJ9578211.1"/>
    <property type="molecule type" value="Genomic_DNA"/>
</dbReference>
<evidence type="ECO:0000313" key="2">
    <source>
        <dbReference type="Proteomes" id="UP001233999"/>
    </source>
</evidence>
<name>A0AAD7ZCX8_DIPPU</name>
<gene>
    <name evidence="1" type="ORF">L9F63_005600</name>
</gene>
<evidence type="ECO:0000313" key="1">
    <source>
        <dbReference type="EMBL" id="KAJ9578211.1"/>
    </source>
</evidence>
<accession>A0AAD7ZCX8</accession>
<sequence length="88" mass="10011">MQQQITIAAWAITYANDREAARRARREFNVALQPSTVGKWRKRLLETGRMQKIKPSGRPRISTDAETTKRIVEAFDASPQKINPPSCT</sequence>